<dbReference type="Proteomes" id="UP000030752">
    <property type="component" value="Unassembled WGS sequence"/>
</dbReference>
<dbReference type="InParanoid" id="W2S4N9"/>
<proteinExistence type="predicted"/>
<keyword evidence="3" id="KW-1185">Reference proteome</keyword>
<evidence type="ECO:0000313" key="2">
    <source>
        <dbReference type="EMBL" id="ETN42904.1"/>
    </source>
</evidence>
<feature type="compositionally biased region" description="Polar residues" evidence="1">
    <location>
        <begin position="1"/>
        <end position="14"/>
    </location>
</feature>
<feature type="region of interest" description="Disordered" evidence="1">
    <location>
        <begin position="1"/>
        <end position="84"/>
    </location>
</feature>
<organism evidence="2 3">
    <name type="scientific">Cyphellophora europaea (strain CBS 101466)</name>
    <name type="common">Phialophora europaea</name>
    <dbReference type="NCBI Taxonomy" id="1220924"/>
    <lineage>
        <taxon>Eukaryota</taxon>
        <taxon>Fungi</taxon>
        <taxon>Dikarya</taxon>
        <taxon>Ascomycota</taxon>
        <taxon>Pezizomycotina</taxon>
        <taxon>Eurotiomycetes</taxon>
        <taxon>Chaetothyriomycetidae</taxon>
        <taxon>Chaetothyriales</taxon>
        <taxon>Cyphellophoraceae</taxon>
        <taxon>Cyphellophora</taxon>
    </lineage>
</organism>
<evidence type="ECO:0000313" key="3">
    <source>
        <dbReference type="Proteomes" id="UP000030752"/>
    </source>
</evidence>
<sequence length="193" mass="21722">MAGTPSSTTYQQPQRPHASLMRSWRERLDEKEGRNPRRARSTLSLHSRLPSLTEDEVVNERGVSSHGENVDPVNPRSTSPATPHGFTGVMPRFYPLAAGLATLPPTPSTLVVLFPGDEKEQLRARIVLASQELADKEEELAKEKKQAAEAKASAAKEMEKLRRKLKEAEENNRQLRERVATMTKDGEKEKWWS</sequence>
<dbReference type="VEuPathDB" id="FungiDB:HMPREF1541_02062"/>
<feature type="region of interest" description="Disordered" evidence="1">
    <location>
        <begin position="165"/>
        <end position="193"/>
    </location>
</feature>
<dbReference type="EMBL" id="KB822718">
    <property type="protein sequence ID" value="ETN42904.1"/>
    <property type="molecule type" value="Genomic_DNA"/>
</dbReference>
<feature type="compositionally biased region" description="Basic and acidic residues" evidence="1">
    <location>
        <begin position="23"/>
        <end position="35"/>
    </location>
</feature>
<gene>
    <name evidence="2" type="ORF">HMPREF1541_02062</name>
</gene>
<dbReference type="AlphaFoldDB" id="W2S4N9"/>
<evidence type="ECO:0000256" key="1">
    <source>
        <dbReference type="SAM" id="MobiDB-lite"/>
    </source>
</evidence>
<protein>
    <submittedName>
        <fullName evidence="2">Uncharacterized protein</fullName>
    </submittedName>
</protein>
<name>W2S4N9_CYPE1</name>
<dbReference type="HOGENOM" id="CLU_1408702_0_0_1"/>
<reference evidence="2 3" key="1">
    <citation type="submission" date="2013-03" db="EMBL/GenBank/DDBJ databases">
        <title>The Genome Sequence of Phialophora europaea CBS 101466.</title>
        <authorList>
            <consortium name="The Broad Institute Genomics Platform"/>
            <person name="Cuomo C."/>
            <person name="de Hoog S."/>
            <person name="Gorbushina A."/>
            <person name="Walker B."/>
            <person name="Young S.K."/>
            <person name="Zeng Q."/>
            <person name="Gargeya S."/>
            <person name="Fitzgerald M."/>
            <person name="Haas B."/>
            <person name="Abouelleil A."/>
            <person name="Allen A.W."/>
            <person name="Alvarado L."/>
            <person name="Arachchi H.M."/>
            <person name="Berlin A.M."/>
            <person name="Chapman S.B."/>
            <person name="Gainer-Dewar J."/>
            <person name="Goldberg J."/>
            <person name="Griggs A."/>
            <person name="Gujja S."/>
            <person name="Hansen M."/>
            <person name="Howarth C."/>
            <person name="Imamovic A."/>
            <person name="Ireland A."/>
            <person name="Larimer J."/>
            <person name="McCowan C."/>
            <person name="Murphy C."/>
            <person name="Pearson M."/>
            <person name="Poon T.W."/>
            <person name="Priest M."/>
            <person name="Roberts A."/>
            <person name="Saif S."/>
            <person name="Shea T."/>
            <person name="Sisk P."/>
            <person name="Sykes S."/>
            <person name="Wortman J."/>
            <person name="Nusbaum C."/>
            <person name="Birren B."/>
        </authorList>
    </citation>
    <scope>NUCLEOTIDE SEQUENCE [LARGE SCALE GENOMIC DNA]</scope>
    <source>
        <strain evidence="2 3">CBS 101466</strain>
    </source>
</reference>
<dbReference type="RefSeq" id="XP_008714640.1">
    <property type="nucleotide sequence ID" value="XM_008716418.1"/>
</dbReference>
<dbReference type="GeneID" id="19969401"/>
<accession>W2S4N9</accession>